<dbReference type="Proteomes" id="UP000094271">
    <property type="component" value="Unassembled WGS sequence"/>
</dbReference>
<keyword evidence="9" id="KW-1185">Reference proteome</keyword>
<dbReference type="GeneID" id="93302176"/>
<dbReference type="Proteomes" id="UP000094869">
    <property type="component" value="Unassembled WGS sequence"/>
</dbReference>
<dbReference type="InterPro" id="IPR021139">
    <property type="entry name" value="NYN"/>
</dbReference>
<dbReference type="OrthoDB" id="9783963at2"/>
<evidence type="ECO:0000313" key="7">
    <source>
        <dbReference type="Proteomes" id="UP000094067"/>
    </source>
</evidence>
<dbReference type="AlphaFoldDB" id="A0A1E3A582"/>
<dbReference type="InterPro" id="IPR041966">
    <property type="entry name" value="LOTUS-like"/>
</dbReference>
<reference evidence="5 8" key="3">
    <citation type="submission" date="2016-08" db="EMBL/GenBank/DDBJ databases">
        <authorList>
            <person name="Seilhamer J.J."/>
        </authorList>
    </citation>
    <scope>NUCLEOTIDE SEQUENCE [LARGE SCALE GENOMIC DNA]</scope>
    <source>
        <strain evidence="5 8">NML150140-1</strain>
    </source>
</reference>
<dbReference type="PATRIC" id="fig|1432052.3.peg.4677"/>
<sequence>MEREEEEKKHFAVLIDADNISEKYASSIFNEIADYGYASYRRIYGNWAKGNGWKEDTLLENSINPIQQFNYTIGKNATDMAMVIDAMDILYSGKVDGFCLVTSDSDFTKLAMRLREEQKYVIGMGESKTPLALTKACNKFIHLDLISGEVEDKSTESVKVTGTGRRQKTSTVEEKQDSTVTPISEIEESIITFVQNNENKGKPTYLGEVGSRLCDKFIEFDARNYGYTKLVTLLKDKCPKLVIKQEGTSYQIELKEQTEPENLEKEIIAFLKRNGGKVDNLSLVLEQLKKKHPNFNLNDYGYSRISSFLRSFDKITVHGNALMLKETVHKK</sequence>
<protein>
    <submittedName>
        <fullName evidence="3">NYN domain protein</fullName>
    </submittedName>
</protein>
<dbReference type="EMBL" id="MCGH01000003">
    <property type="protein sequence ID" value="ODM03914.1"/>
    <property type="molecule type" value="Genomic_DNA"/>
</dbReference>
<dbReference type="InterPro" id="IPR025605">
    <property type="entry name" value="OST-HTH/LOTUS_dom"/>
</dbReference>
<evidence type="ECO:0000313" key="4">
    <source>
        <dbReference type="EMBL" id="ODM09855.1"/>
    </source>
</evidence>
<evidence type="ECO:0000259" key="2">
    <source>
        <dbReference type="PROSITE" id="PS51644"/>
    </source>
</evidence>
<dbReference type="Proteomes" id="UP000095003">
    <property type="component" value="Unassembled WGS sequence"/>
</dbReference>
<evidence type="ECO:0000313" key="5">
    <source>
        <dbReference type="EMBL" id="ODR43892.1"/>
    </source>
</evidence>
<dbReference type="RefSeq" id="WP_009252248.1">
    <property type="nucleotide sequence ID" value="NZ_BAABXS010000001.1"/>
</dbReference>
<feature type="domain" description="HTH OST-type" evidence="2">
    <location>
        <begin position="182"/>
        <end position="258"/>
    </location>
</feature>
<dbReference type="CDD" id="cd10146">
    <property type="entry name" value="LabA_like_C"/>
    <property type="match status" value="2"/>
</dbReference>
<dbReference type="EMBL" id="MEHA01000032">
    <property type="protein sequence ID" value="ODR43892.1"/>
    <property type="molecule type" value="Genomic_DNA"/>
</dbReference>
<reference evidence="6 9" key="2">
    <citation type="submission" date="2016-08" db="EMBL/GenBank/DDBJ databases">
        <title>Characterization of Isolates of Eisenbergiella tayi Derived from Blood Cultures, Using Whole Genome Sequencing.</title>
        <authorList>
            <person name="Bernier A.-M."/>
            <person name="Burdz T."/>
            <person name="Wiebe D."/>
            <person name="Bernard K."/>
        </authorList>
    </citation>
    <scope>NUCLEOTIDE SEQUENCE [LARGE SCALE GENOMIC DNA]</scope>
    <source>
        <strain evidence="6 9">NML120146</strain>
    </source>
</reference>
<proteinExistence type="predicted"/>
<dbReference type="Pfam" id="PF01936">
    <property type="entry name" value="NYN"/>
    <property type="match status" value="1"/>
</dbReference>
<dbReference type="PANTHER" id="PTHR35811:SF1">
    <property type="entry name" value="HTH OST-TYPE DOMAIN-CONTAINING PROTEIN"/>
    <property type="match status" value="1"/>
</dbReference>
<feature type="region of interest" description="Disordered" evidence="1">
    <location>
        <begin position="157"/>
        <end position="176"/>
    </location>
</feature>
<dbReference type="PROSITE" id="PS51644">
    <property type="entry name" value="HTH_OST"/>
    <property type="match status" value="2"/>
</dbReference>
<feature type="domain" description="HTH OST-type" evidence="2">
    <location>
        <begin position="259"/>
        <end position="331"/>
    </location>
</feature>
<comment type="caution">
    <text evidence="3">The sequence shown here is derived from an EMBL/GenBank/DDBJ whole genome shotgun (WGS) entry which is preliminary data.</text>
</comment>
<dbReference type="EMBL" id="MCGI01000004">
    <property type="protein sequence ID" value="ODM09855.1"/>
    <property type="molecule type" value="Genomic_DNA"/>
</dbReference>
<dbReference type="EMBL" id="MEHD01000054">
    <property type="protein sequence ID" value="ODR45106.1"/>
    <property type="molecule type" value="Genomic_DNA"/>
</dbReference>
<evidence type="ECO:0000313" key="9">
    <source>
        <dbReference type="Proteomes" id="UP000094869"/>
    </source>
</evidence>
<dbReference type="Gene3D" id="3.40.50.1010">
    <property type="entry name" value="5'-nuclease"/>
    <property type="match status" value="1"/>
</dbReference>
<gene>
    <name evidence="4" type="ORF">BEH84_04223</name>
    <name evidence="5" type="ORF">BEI59_29275</name>
    <name evidence="3" type="ORF">BEI61_04717</name>
    <name evidence="6" type="ORF">BEI63_29575</name>
</gene>
<evidence type="ECO:0000313" key="6">
    <source>
        <dbReference type="EMBL" id="ODR45106.1"/>
    </source>
</evidence>
<name>A0A1E3A582_9FIRM</name>
<evidence type="ECO:0000313" key="3">
    <source>
        <dbReference type="EMBL" id="ODM03914.1"/>
    </source>
</evidence>
<evidence type="ECO:0000313" key="8">
    <source>
        <dbReference type="Proteomes" id="UP000094271"/>
    </source>
</evidence>
<dbReference type="PANTHER" id="PTHR35811">
    <property type="entry name" value="SLR1870 PROTEIN"/>
    <property type="match status" value="1"/>
</dbReference>
<organism evidence="3 7">
    <name type="scientific">Eisenbergiella tayi</name>
    <dbReference type="NCBI Taxonomy" id="1432052"/>
    <lineage>
        <taxon>Bacteria</taxon>
        <taxon>Bacillati</taxon>
        <taxon>Bacillota</taxon>
        <taxon>Clostridia</taxon>
        <taxon>Lachnospirales</taxon>
        <taxon>Lachnospiraceae</taxon>
        <taxon>Eisenbergiella</taxon>
    </lineage>
</organism>
<evidence type="ECO:0000313" key="10">
    <source>
        <dbReference type="Proteomes" id="UP000095003"/>
    </source>
</evidence>
<accession>A0A1E3A582</accession>
<dbReference type="Proteomes" id="UP000094067">
    <property type="component" value="Unassembled WGS sequence"/>
</dbReference>
<reference evidence="7 10" key="1">
    <citation type="submission" date="2016-07" db="EMBL/GenBank/DDBJ databases">
        <title>Characterization of isolates of Eisenbergiella tayi derived from blood cultures, using whole genome sequencing.</title>
        <authorList>
            <person name="Burdz T."/>
            <person name="Wiebe D."/>
            <person name="Huynh C."/>
            <person name="Bernard K."/>
        </authorList>
    </citation>
    <scope>NUCLEOTIDE SEQUENCE [LARGE SCALE GENOMIC DNA]</scope>
    <source>
        <strain evidence="3 7">NML 110608</strain>
        <strain evidence="4 10">NML 120489</strain>
    </source>
</reference>
<dbReference type="GO" id="GO:0004540">
    <property type="term" value="F:RNA nuclease activity"/>
    <property type="evidence" value="ECO:0007669"/>
    <property type="project" value="InterPro"/>
</dbReference>
<dbReference type="CDD" id="cd11297">
    <property type="entry name" value="PIN_LabA-like_N_1"/>
    <property type="match status" value="1"/>
</dbReference>
<evidence type="ECO:0000256" key="1">
    <source>
        <dbReference type="SAM" id="MobiDB-lite"/>
    </source>
</evidence>
<dbReference type="Pfam" id="PF12872">
    <property type="entry name" value="OST-HTH"/>
    <property type="match status" value="2"/>
</dbReference>
<dbReference type="Gene3D" id="3.30.420.610">
    <property type="entry name" value="LOTUS domain-like"/>
    <property type="match status" value="2"/>
</dbReference>